<protein>
    <recommendedName>
        <fullName evidence="2">Fumarylacetoacetase-like C-terminal domain-containing protein</fullName>
    </recommendedName>
</protein>
<gene>
    <name evidence="3" type="ORF">MSPICULIGERA_LOCUS10443</name>
</gene>
<feature type="domain" description="Fumarylacetoacetase-like C-terminal" evidence="2">
    <location>
        <begin position="2"/>
        <end position="49"/>
    </location>
</feature>
<dbReference type="InterPro" id="IPR011234">
    <property type="entry name" value="Fumarylacetoacetase-like_C"/>
</dbReference>
<evidence type="ECO:0000313" key="4">
    <source>
        <dbReference type="Proteomes" id="UP001177023"/>
    </source>
</evidence>
<dbReference type="EMBL" id="CATQJA010002589">
    <property type="protein sequence ID" value="CAJ0572049.1"/>
    <property type="molecule type" value="Genomic_DNA"/>
</dbReference>
<accession>A0AA36CMY6</accession>
<dbReference type="GO" id="GO:0003824">
    <property type="term" value="F:catalytic activity"/>
    <property type="evidence" value="ECO:0007669"/>
    <property type="project" value="InterPro"/>
</dbReference>
<dbReference type="Gene3D" id="3.90.850.10">
    <property type="entry name" value="Fumarylacetoacetase-like, C-terminal domain"/>
    <property type="match status" value="1"/>
</dbReference>
<comment type="caution">
    <text evidence="3">The sequence shown here is derived from an EMBL/GenBank/DDBJ whole genome shotgun (WGS) entry which is preliminary data.</text>
</comment>
<proteinExistence type="inferred from homology"/>
<dbReference type="Pfam" id="PF01557">
    <property type="entry name" value="FAA_hydrolase"/>
    <property type="match status" value="1"/>
</dbReference>
<comment type="similarity">
    <text evidence="1">Belongs to the FAH family.</text>
</comment>
<evidence type="ECO:0000259" key="2">
    <source>
        <dbReference type="Pfam" id="PF01557"/>
    </source>
</evidence>
<evidence type="ECO:0000256" key="1">
    <source>
        <dbReference type="ARBA" id="ARBA00010211"/>
    </source>
</evidence>
<name>A0AA36CMY6_9BILA</name>
<reference evidence="3" key="1">
    <citation type="submission" date="2023-06" db="EMBL/GenBank/DDBJ databases">
        <authorList>
            <person name="Delattre M."/>
        </authorList>
    </citation>
    <scope>NUCLEOTIDE SEQUENCE</scope>
    <source>
        <strain evidence="3">AF72</strain>
    </source>
</reference>
<evidence type="ECO:0000313" key="3">
    <source>
        <dbReference type="EMBL" id="CAJ0572049.1"/>
    </source>
</evidence>
<feature type="non-terminal residue" evidence="3">
    <location>
        <position position="1"/>
    </location>
</feature>
<keyword evidence="4" id="KW-1185">Reference proteome</keyword>
<dbReference type="InterPro" id="IPR036663">
    <property type="entry name" value="Fumarylacetoacetase_C_sf"/>
</dbReference>
<dbReference type="AlphaFoldDB" id="A0AA36CMY6"/>
<sequence>ATSTYVDDGGYVVTPTGCTNLNQEVELGVVIGKQAKNVDKANAMEYVGGRS</sequence>
<organism evidence="3 4">
    <name type="scientific">Mesorhabditis spiculigera</name>
    <dbReference type="NCBI Taxonomy" id="96644"/>
    <lineage>
        <taxon>Eukaryota</taxon>
        <taxon>Metazoa</taxon>
        <taxon>Ecdysozoa</taxon>
        <taxon>Nematoda</taxon>
        <taxon>Chromadorea</taxon>
        <taxon>Rhabditida</taxon>
        <taxon>Rhabditina</taxon>
        <taxon>Rhabditomorpha</taxon>
        <taxon>Rhabditoidea</taxon>
        <taxon>Rhabditidae</taxon>
        <taxon>Mesorhabditinae</taxon>
        <taxon>Mesorhabditis</taxon>
    </lineage>
</organism>
<dbReference type="SUPFAM" id="SSF56529">
    <property type="entry name" value="FAH"/>
    <property type="match status" value="1"/>
</dbReference>
<dbReference type="Proteomes" id="UP001177023">
    <property type="component" value="Unassembled WGS sequence"/>
</dbReference>
<feature type="non-terminal residue" evidence="3">
    <location>
        <position position="51"/>
    </location>
</feature>